<dbReference type="InterPro" id="IPR001080">
    <property type="entry name" value="3Fe4S_ferredoxin"/>
</dbReference>
<dbReference type="InterPro" id="IPR051269">
    <property type="entry name" value="Fe-S_cluster_ET"/>
</dbReference>
<dbReference type="GO" id="GO:0051536">
    <property type="term" value="F:iron-sulfur cluster binding"/>
    <property type="evidence" value="ECO:0007669"/>
    <property type="project" value="UniProtKB-KW"/>
</dbReference>
<proteinExistence type="predicted"/>
<dbReference type="PANTHER" id="PTHR36923:SF3">
    <property type="entry name" value="FERREDOXIN"/>
    <property type="match status" value="1"/>
</dbReference>
<dbReference type="Proteomes" id="UP000068026">
    <property type="component" value="Chromosome"/>
</dbReference>
<keyword evidence="10" id="KW-1185">Reference proteome</keyword>
<dbReference type="PRINTS" id="PR00352">
    <property type="entry name" value="3FE4SFRDOXIN"/>
</dbReference>
<name>A0A0X1U8W9_ANAPI</name>
<protein>
    <recommendedName>
        <fullName evidence="6">Ferredoxin</fullName>
    </recommendedName>
</protein>
<reference evidence="8 10" key="1">
    <citation type="journal article" date="2016" name="Genome Announc.">
        <title>Complete Genome Sequence of the Amino Acid-Fermenting Clostridium propionicum X2 (DSM 1682).</title>
        <authorList>
            <person name="Poehlein A."/>
            <person name="Schlien K."/>
            <person name="Chowdhury N.P."/>
            <person name="Gottschalk G."/>
            <person name="Buckel W."/>
            <person name="Daniel R."/>
        </authorList>
    </citation>
    <scope>NUCLEOTIDE SEQUENCE [LARGE SCALE GENOMIC DNA]</scope>
    <source>
        <strain evidence="8 10">X2</strain>
    </source>
</reference>
<dbReference type="PANTHER" id="PTHR36923">
    <property type="entry name" value="FERREDOXIN"/>
    <property type="match status" value="1"/>
</dbReference>
<dbReference type="SUPFAM" id="SSF54862">
    <property type="entry name" value="4Fe-4S ferredoxins"/>
    <property type="match status" value="1"/>
</dbReference>
<evidence type="ECO:0000313" key="8">
    <source>
        <dbReference type="EMBL" id="AMJ41393.1"/>
    </source>
</evidence>
<dbReference type="Proteomes" id="UP000184204">
    <property type="component" value="Unassembled WGS sequence"/>
</dbReference>
<sequence length="62" mass="6443">MKYFVNDSCIGCGLCAMACPEVFEMTDAGIAIASKKEVPTDVLDAAAQAQSGCPVNAIENDD</sequence>
<evidence type="ECO:0000256" key="1">
    <source>
        <dbReference type="ARBA" id="ARBA00022448"/>
    </source>
</evidence>
<reference evidence="9" key="4">
    <citation type="submission" date="2016-11" db="EMBL/GenBank/DDBJ databases">
        <authorList>
            <person name="Varghese N."/>
            <person name="Submissions S."/>
        </authorList>
    </citation>
    <scope>NUCLEOTIDE SEQUENCE</scope>
    <source>
        <strain evidence="9">DSM 1682</strain>
    </source>
</reference>
<evidence type="ECO:0000313" key="11">
    <source>
        <dbReference type="Proteomes" id="UP000184204"/>
    </source>
</evidence>
<dbReference type="EMBL" id="CP014223">
    <property type="protein sequence ID" value="AMJ41393.1"/>
    <property type="molecule type" value="Genomic_DNA"/>
</dbReference>
<dbReference type="AlphaFoldDB" id="A0A0X1U8W9"/>
<dbReference type="PROSITE" id="PS00198">
    <property type="entry name" value="4FE4S_FER_1"/>
    <property type="match status" value="1"/>
</dbReference>
<feature type="domain" description="4Fe-4S ferredoxin-type" evidence="7">
    <location>
        <begin position="1"/>
        <end position="28"/>
    </location>
</feature>
<evidence type="ECO:0000259" key="7">
    <source>
        <dbReference type="PROSITE" id="PS51379"/>
    </source>
</evidence>
<keyword evidence="4 6" id="KW-0408">Iron</keyword>
<evidence type="ECO:0000256" key="6">
    <source>
        <dbReference type="RuleBase" id="RU368020"/>
    </source>
</evidence>
<dbReference type="GO" id="GO:0009055">
    <property type="term" value="F:electron transfer activity"/>
    <property type="evidence" value="ECO:0007669"/>
    <property type="project" value="UniProtKB-UniRule"/>
</dbReference>
<comment type="function">
    <text evidence="6">Ferredoxins are iron-sulfur proteins that transfer electrons in a wide variety of metabolic reactions.</text>
</comment>
<dbReference type="Pfam" id="PF13370">
    <property type="entry name" value="Fer4_13"/>
    <property type="match status" value="1"/>
</dbReference>
<gene>
    <name evidence="8" type="ORF">CPRO_18050</name>
    <name evidence="9" type="ORF">SAMN02745151_02432</name>
</gene>
<evidence type="ECO:0000256" key="4">
    <source>
        <dbReference type="ARBA" id="ARBA00023004"/>
    </source>
</evidence>
<accession>A0A0X1U8W9</accession>
<evidence type="ECO:0000313" key="9">
    <source>
        <dbReference type="EMBL" id="SHE98574.1"/>
    </source>
</evidence>
<dbReference type="PROSITE" id="PS51379">
    <property type="entry name" value="4FE4S_FER_2"/>
    <property type="match status" value="1"/>
</dbReference>
<dbReference type="InterPro" id="IPR017900">
    <property type="entry name" value="4Fe4S_Fe_S_CS"/>
</dbReference>
<dbReference type="InterPro" id="IPR017896">
    <property type="entry name" value="4Fe4S_Fe-S-bd"/>
</dbReference>
<keyword evidence="5 6" id="KW-0411">Iron-sulfur</keyword>
<dbReference type="EMBL" id="FQUA01000012">
    <property type="protein sequence ID" value="SHE98574.1"/>
    <property type="molecule type" value="Genomic_DNA"/>
</dbReference>
<dbReference type="RefSeq" id="WP_066050538.1">
    <property type="nucleotide sequence ID" value="NZ_CP014223.1"/>
</dbReference>
<evidence type="ECO:0000256" key="3">
    <source>
        <dbReference type="ARBA" id="ARBA00022982"/>
    </source>
</evidence>
<evidence type="ECO:0000313" key="10">
    <source>
        <dbReference type="Proteomes" id="UP000068026"/>
    </source>
</evidence>
<evidence type="ECO:0000256" key="2">
    <source>
        <dbReference type="ARBA" id="ARBA00022723"/>
    </source>
</evidence>
<keyword evidence="1 6" id="KW-0813">Transport</keyword>
<dbReference type="KEGG" id="cpro:CPRO_18050"/>
<dbReference type="GO" id="GO:0005506">
    <property type="term" value="F:iron ion binding"/>
    <property type="evidence" value="ECO:0007669"/>
    <property type="project" value="UniProtKB-UniRule"/>
</dbReference>
<keyword evidence="2 6" id="KW-0479">Metal-binding</keyword>
<reference evidence="10" key="2">
    <citation type="submission" date="2016-01" db="EMBL/GenBank/DDBJ databases">
        <authorList>
            <person name="Poehlein A."/>
            <person name="Schlien K."/>
            <person name="Gottschalk G."/>
            <person name="Buckel W."/>
            <person name="Daniel R."/>
        </authorList>
    </citation>
    <scope>NUCLEOTIDE SEQUENCE [LARGE SCALE GENOMIC DNA]</scope>
    <source>
        <strain evidence="10">X2</strain>
    </source>
</reference>
<evidence type="ECO:0000256" key="5">
    <source>
        <dbReference type="ARBA" id="ARBA00023014"/>
    </source>
</evidence>
<dbReference type="OrthoDB" id="9803319at2"/>
<organism evidence="9 11">
    <name type="scientific">Anaerotignum propionicum DSM 1682</name>
    <dbReference type="NCBI Taxonomy" id="991789"/>
    <lineage>
        <taxon>Bacteria</taxon>
        <taxon>Bacillati</taxon>
        <taxon>Bacillota</taxon>
        <taxon>Clostridia</taxon>
        <taxon>Lachnospirales</taxon>
        <taxon>Anaerotignaceae</taxon>
        <taxon>Anaerotignum</taxon>
    </lineage>
</organism>
<dbReference type="Gene3D" id="3.30.70.20">
    <property type="match status" value="1"/>
</dbReference>
<reference evidence="11" key="3">
    <citation type="submission" date="2016-11" db="EMBL/GenBank/DDBJ databases">
        <authorList>
            <person name="Jaros S."/>
            <person name="Januszkiewicz K."/>
            <person name="Wedrychowicz H."/>
        </authorList>
    </citation>
    <scope>NUCLEOTIDE SEQUENCE [LARGE SCALE GENOMIC DNA]</scope>
    <source>
        <strain evidence="11">DSM 1682</strain>
    </source>
</reference>
<keyword evidence="3 6" id="KW-0249">Electron transport</keyword>